<keyword evidence="3" id="KW-1185">Reference proteome</keyword>
<reference evidence="2" key="1">
    <citation type="thesis" date="2020" institute="ProQuest LLC" country="789 East Eisenhower Parkway, Ann Arbor, MI, USA">
        <title>Comparative Genomics and Chromosome Evolution.</title>
        <authorList>
            <person name="Mudd A.B."/>
        </authorList>
    </citation>
    <scope>NUCLEOTIDE SEQUENCE</scope>
    <source>
        <strain evidence="2">1538</strain>
        <tissue evidence="2">Blood</tissue>
    </source>
</reference>
<dbReference type="AlphaFoldDB" id="A0AAV2ZVG8"/>
<feature type="transmembrane region" description="Helical" evidence="1">
    <location>
        <begin position="72"/>
        <end position="94"/>
    </location>
</feature>
<protein>
    <submittedName>
        <fullName evidence="2">Uncharacterized protein</fullName>
    </submittedName>
</protein>
<name>A0AAV2ZVG8_PYXAD</name>
<evidence type="ECO:0000256" key="1">
    <source>
        <dbReference type="SAM" id="Phobius"/>
    </source>
</evidence>
<sequence length="122" mass="13894">MENVFNTMATITMKSQLSSLLVYVKLCMATKCCTLFPYTVYAKEDSCILLRLNGYDVGKCKIIIGEKDSLQFLVALNSLLSFSSLLHIYIYYALFPCVVKQRLFLEGITNGEKVPWTNTMHE</sequence>
<keyword evidence="1" id="KW-1133">Transmembrane helix</keyword>
<dbReference type="EMBL" id="DYDO01000009">
    <property type="protein sequence ID" value="DBA18223.1"/>
    <property type="molecule type" value="Genomic_DNA"/>
</dbReference>
<evidence type="ECO:0000313" key="2">
    <source>
        <dbReference type="EMBL" id="DBA18223.1"/>
    </source>
</evidence>
<keyword evidence="1" id="KW-0812">Transmembrane</keyword>
<proteinExistence type="predicted"/>
<organism evidence="2 3">
    <name type="scientific">Pyxicephalus adspersus</name>
    <name type="common">African bullfrog</name>
    <dbReference type="NCBI Taxonomy" id="30357"/>
    <lineage>
        <taxon>Eukaryota</taxon>
        <taxon>Metazoa</taxon>
        <taxon>Chordata</taxon>
        <taxon>Craniata</taxon>
        <taxon>Vertebrata</taxon>
        <taxon>Euteleostomi</taxon>
        <taxon>Amphibia</taxon>
        <taxon>Batrachia</taxon>
        <taxon>Anura</taxon>
        <taxon>Neobatrachia</taxon>
        <taxon>Ranoidea</taxon>
        <taxon>Pyxicephalidae</taxon>
        <taxon>Pyxicephalinae</taxon>
        <taxon>Pyxicephalus</taxon>
    </lineage>
</organism>
<gene>
    <name evidence="2" type="ORF">GDO54_016498</name>
</gene>
<comment type="caution">
    <text evidence="2">The sequence shown here is derived from an EMBL/GenBank/DDBJ whole genome shotgun (WGS) entry which is preliminary data.</text>
</comment>
<keyword evidence="1" id="KW-0472">Membrane</keyword>
<evidence type="ECO:0000313" key="3">
    <source>
        <dbReference type="Proteomes" id="UP001181693"/>
    </source>
</evidence>
<accession>A0AAV2ZVG8</accession>
<dbReference type="Proteomes" id="UP001181693">
    <property type="component" value="Unassembled WGS sequence"/>
</dbReference>